<dbReference type="InterPro" id="IPR027417">
    <property type="entry name" value="P-loop_NTPase"/>
</dbReference>
<dbReference type="Gene3D" id="3.40.50.300">
    <property type="entry name" value="P-loop containing nucleotide triphosphate hydrolases"/>
    <property type="match status" value="1"/>
</dbReference>
<sequence>MATDPSSNMQAELPRDFNIKLYKYFTCVILEGKTVMTKVVQQIYASLPSSKNGTVPLRDYLKGELKWKETEMKGVFTKLNIHLLNTEVMSTSFKMDISLACRLLPKVFEDVYGKLSKECKKSIEDVKHMRNKFSHAMEPEESIDMKSEICKLQNMYENIYNGVGTAIDYNFSEDSDATKNTLTMVLDSTLIEDVELYQKNLEEFKKEVSHRLLIEGRKELQDYYSKLRVVNPCTWMLQGDRDIEKDNVSKYYIEKIYTPLKIKSKCRGAECEIDTKNLLTTTMLKRKNQYKIPNGLLLNGLAGCGKTSLCRYILHDWRTKGKEIDALEDMDFVFLVEARSVRSKSLKDFLTEQMLPNTLEKLKNEKIDLIPMLLDMRVLFLIDGFDEASKDTKNVIKDIFARFNKKSEHRILITTRPEFLEEVGILLEVHNFEYIIVKVYGFDENGIKSFTEKVFKEALHNNPEKYVNDEKRKFLEYLNGRGRILNNQLYLPLTLALLIHLWIHDKDKEKKQKRIESVTNCTTLYFQLFSLCKDKVIERLIFKEKHVDMKTINGVLLFIGQTAWNMMTKDHVPVIITPEEKKKIEDECKRKHVEEIEIMSAFLECECDDNQDSKEILNYSFLHKVQMEYLAAEFLADRVKNDRLEEVMALKSWHGYYQVIVFLVGHLALSRELDRQSDLIFDLVDKADIRGIDFDFWWKFLVEAERNTKVAKIIANKRLPETHWELVYDETNENLVSGLELLGTIPVKIESIKIEVNNSMDPYNIKDMYKLMKDLKNHLKHRNKRNPLFTELHFWRHYNIDGRCNRHSNDFVKTLKPWGHLTNLTGSLGDQEEGSELLNYCFKLKTISVRLCTLKTVKNLHTSLNKIHRTVRKLRITLDMSPGSVDPANFPSLTFRGDLLIHIPGIKDENKEWLVATVKSLSRGSGCDHLELDNSELSYDSVVYLLKNLTHVVIDKLTVGTLFDITPNMKLAVEEMENDTHIRVNWLG</sequence>
<evidence type="ECO:0000259" key="1">
    <source>
        <dbReference type="PROSITE" id="PS50837"/>
    </source>
</evidence>
<feature type="domain" description="NACHT" evidence="1">
    <location>
        <begin position="294"/>
        <end position="417"/>
    </location>
</feature>
<dbReference type="SUPFAM" id="SSF52540">
    <property type="entry name" value="P-loop containing nucleoside triphosphate hydrolases"/>
    <property type="match status" value="1"/>
</dbReference>
<dbReference type="PANTHER" id="PTHR46312:SF2">
    <property type="entry name" value="NUCLEOTIDE-BINDING OLIGOMERIZATION DOMAIN-CONTAINING PROTEIN 2-LIKE"/>
    <property type="match status" value="1"/>
</dbReference>
<name>A0AAE1NCV5_9EUCA</name>
<dbReference type="InterPro" id="IPR007111">
    <property type="entry name" value="NACHT_NTPase"/>
</dbReference>
<accession>A0AAE1NCV5</accession>
<proteinExistence type="predicted"/>
<organism evidence="2 3">
    <name type="scientific">Petrolisthes manimaculis</name>
    <dbReference type="NCBI Taxonomy" id="1843537"/>
    <lineage>
        <taxon>Eukaryota</taxon>
        <taxon>Metazoa</taxon>
        <taxon>Ecdysozoa</taxon>
        <taxon>Arthropoda</taxon>
        <taxon>Crustacea</taxon>
        <taxon>Multicrustacea</taxon>
        <taxon>Malacostraca</taxon>
        <taxon>Eumalacostraca</taxon>
        <taxon>Eucarida</taxon>
        <taxon>Decapoda</taxon>
        <taxon>Pleocyemata</taxon>
        <taxon>Anomura</taxon>
        <taxon>Galatheoidea</taxon>
        <taxon>Porcellanidae</taxon>
        <taxon>Petrolisthes</taxon>
    </lineage>
</organism>
<dbReference type="EMBL" id="JAWZYT010006700">
    <property type="protein sequence ID" value="KAK4287694.1"/>
    <property type="molecule type" value="Genomic_DNA"/>
</dbReference>
<protein>
    <recommendedName>
        <fullName evidence="1">NACHT domain-containing protein</fullName>
    </recommendedName>
</protein>
<gene>
    <name evidence="2" type="ORF">Pmani_039235</name>
</gene>
<evidence type="ECO:0000313" key="2">
    <source>
        <dbReference type="EMBL" id="KAK4287694.1"/>
    </source>
</evidence>
<reference evidence="2" key="1">
    <citation type="submission" date="2023-11" db="EMBL/GenBank/DDBJ databases">
        <title>Genome assemblies of two species of porcelain crab, Petrolisthes cinctipes and Petrolisthes manimaculis (Anomura: Porcellanidae).</title>
        <authorList>
            <person name="Angst P."/>
        </authorList>
    </citation>
    <scope>NUCLEOTIDE SEQUENCE</scope>
    <source>
        <strain evidence="2">PB745_02</strain>
        <tissue evidence="2">Gill</tissue>
    </source>
</reference>
<dbReference type="PROSITE" id="PS50837">
    <property type="entry name" value="NACHT"/>
    <property type="match status" value="1"/>
</dbReference>
<keyword evidence="3" id="KW-1185">Reference proteome</keyword>
<evidence type="ECO:0000313" key="3">
    <source>
        <dbReference type="Proteomes" id="UP001292094"/>
    </source>
</evidence>
<dbReference type="Proteomes" id="UP001292094">
    <property type="component" value="Unassembled WGS sequence"/>
</dbReference>
<dbReference type="Pfam" id="PF05729">
    <property type="entry name" value="NACHT"/>
    <property type="match status" value="1"/>
</dbReference>
<comment type="caution">
    <text evidence="2">The sequence shown here is derived from an EMBL/GenBank/DDBJ whole genome shotgun (WGS) entry which is preliminary data.</text>
</comment>
<dbReference type="PANTHER" id="PTHR46312">
    <property type="entry name" value="NACHT DOMAIN-CONTAINING PROTEIN"/>
    <property type="match status" value="1"/>
</dbReference>
<dbReference type="AlphaFoldDB" id="A0AAE1NCV5"/>